<dbReference type="KEGG" id="qso:IRL76_13705"/>
<evidence type="ECO:0000256" key="1">
    <source>
        <dbReference type="SAM" id="MobiDB-lite"/>
    </source>
</evidence>
<keyword evidence="2" id="KW-0732">Signal</keyword>
<sequence>MKFRIALAIAATVALAACGSTEDASTAAEADTVEIPADEALTGVDATPVADEAATATEEADDAATTEEAAIQEAGDKAADTAAEAMDAMAEDTEN</sequence>
<dbReference type="RefSeq" id="WP_200981871.1">
    <property type="nucleotide sequence ID" value="NZ_CP064654.1"/>
</dbReference>
<dbReference type="PROSITE" id="PS51257">
    <property type="entry name" value="PROKAR_LIPOPROTEIN"/>
    <property type="match status" value="1"/>
</dbReference>
<evidence type="ECO:0000256" key="2">
    <source>
        <dbReference type="SAM" id="SignalP"/>
    </source>
</evidence>
<feature type="chain" id="PRO_5032430105" evidence="2">
    <location>
        <begin position="17"/>
        <end position="95"/>
    </location>
</feature>
<accession>A0A7S8IUP5</accession>
<proteinExistence type="predicted"/>
<evidence type="ECO:0000313" key="3">
    <source>
        <dbReference type="EMBL" id="QPC98867.1"/>
    </source>
</evidence>
<name>A0A7S8IUP5_9SPHN</name>
<dbReference type="AlphaFoldDB" id="A0A7S8IUP5"/>
<reference evidence="3 4" key="1">
    <citation type="submission" date="2020-11" db="EMBL/GenBank/DDBJ databases">
        <title>The genome sequence of Erythrobacter sp. 6D36.</title>
        <authorList>
            <person name="Liu Y."/>
        </authorList>
    </citation>
    <scope>NUCLEOTIDE SEQUENCE [LARGE SCALE GENOMIC DNA]</scope>
    <source>
        <strain evidence="3 4">6D36</strain>
    </source>
</reference>
<keyword evidence="4" id="KW-1185">Reference proteome</keyword>
<organism evidence="3 4">
    <name type="scientific">Qipengyuania soli</name>
    <dbReference type="NCBI Taxonomy" id="2782568"/>
    <lineage>
        <taxon>Bacteria</taxon>
        <taxon>Pseudomonadati</taxon>
        <taxon>Pseudomonadota</taxon>
        <taxon>Alphaproteobacteria</taxon>
        <taxon>Sphingomonadales</taxon>
        <taxon>Erythrobacteraceae</taxon>
        <taxon>Qipengyuania</taxon>
    </lineage>
</organism>
<evidence type="ECO:0000313" key="4">
    <source>
        <dbReference type="Proteomes" id="UP000594459"/>
    </source>
</evidence>
<protein>
    <submittedName>
        <fullName evidence="3">Uncharacterized protein</fullName>
    </submittedName>
</protein>
<dbReference type="Proteomes" id="UP000594459">
    <property type="component" value="Chromosome"/>
</dbReference>
<gene>
    <name evidence="3" type="ORF">IRL76_13705</name>
</gene>
<dbReference type="EMBL" id="CP064654">
    <property type="protein sequence ID" value="QPC98867.1"/>
    <property type="molecule type" value="Genomic_DNA"/>
</dbReference>
<feature type="signal peptide" evidence="2">
    <location>
        <begin position="1"/>
        <end position="16"/>
    </location>
</feature>
<feature type="region of interest" description="Disordered" evidence="1">
    <location>
        <begin position="52"/>
        <end position="95"/>
    </location>
</feature>